<dbReference type="PANTHER" id="PTHR37293">
    <property type="entry name" value="PHAGE REPLICATION PROTEIN-RELATED"/>
    <property type="match status" value="1"/>
</dbReference>
<dbReference type="InterPro" id="IPR053843">
    <property type="entry name" value="DnaD_N"/>
</dbReference>
<dbReference type="InterPro" id="IPR053162">
    <property type="entry name" value="DnaD"/>
</dbReference>
<protein>
    <submittedName>
        <fullName evidence="6">DnaD domain protein</fullName>
    </submittedName>
</protein>
<keyword evidence="8" id="KW-1185">Reference proteome</keyword>
<dbReference type="Proteomes" id="UP000823401">
    <property type="component" value="Unassembled WGS sequence"/>
</dbReference>
<feature type="coiled-coil region" evidence="2">
    <location>
        <begin position="194"/>
        <end position="221"/>
    </location>
</feature>
<evidence type="ECO:0000256" key="2">
    <source>
        <dbReference type="SAM" id="Coils"/>
    </source>
</evidence>
<evidence type="ECO:0000313" key="7">
    <source>
        <dbReference type="Proteomes" id="UP000306420"/>
    </source>
</evidence>
<dbReference type="SUPFAM" id="SSF158499">
    <property type="entry name" value="DnaD domain-like"/>
    <property type="match status" value="1"/>
</dbReference>
<name>A0A5R9EJN6_9LACT</name>
<comment type="caution">
    <text evidence="6">The sequence shown here is derived from an EMBL/GenBank/DDBJ whole genome shotgun (WGS) entry which is preliminary data.</text>
</comment>
<dbReference type="InterPro" id="IPR006343">
    <property type="entry name" value="DnaB/C_C"/>
</dbReference>
<reference evidence="5 8" key="2">
    <citation type="submission" date="2020-07" db="EMBL/GenBank/DDBJ databases">
        <title>Facklamia lactis sp. nov., isolated from raw milk.</title>
        <authorList>
            <person name="Doll E.V."/>
            <person name="Huptas C."/>
            <person name="Staib L."/>
            <person name="Wenning M."/>
            <person name="Scherer S."/>
        </authorList>
    </citation>
    <scope>NUCLEOTIDE SEQUENCE [LARGE SCALE GENOMIC DNA]</scope>
    <source>
        <strain evidence="5 8">DSM 104272</strain>
    </source>
</reference>
<dbReference type="InterPro" id="IPR034829">
    <property type="entry name" value="DnaD-like_sf"/>
</dbReference>
<dbReference type="EMBL" id="VBSP01000003">
    <property type="protein sequence ID" value="TLQ49194.1"/>
    <property type="molecule type" value="Genomic_DNA"/>
</dbReference>
<dbReference type="PANTHER" id="PTHR37293:SF6">
    <property type="entry name" value="DNA REPLICATION PROTEIN DNAD"/>
    <property type="match status" value="1"/>
</dbReference>
<dbReference type="AlphaFoldDB" id="A0A5R9EJN6"/>
<evidence type="ECO:0000313" key="5">
    <source>
        <dbReference type="EMBL" id="MBG9977337.1"/>
    </source>
</evidence>
<dbReference type="Pfam" id="PF07261">
    <property type="entry name" value="DnaB_2"/>
    <property type="match status" value="1"/>
</dbReference>
<proteinExistence type="inferred from homology"/>
<dbReference type="Proteomes" id="UP000306420">
    <property type="component" value="Unassembled WGS sequence"/>
</dbReference>
<evidence type="ECO:0000313" key="6">
    <source>
        <dbReference type="EMBL" id="TLQ49194.1"/>
    </source>
</evidence>
<dbReference type="RefSeq" id="WP_138403725.1">
    <property type="nucleotide sequence ID" value="NZ_JACCEL010000002.1"/>
</dbReference>
<dbReference type="OrthoDB" id="9770238at2"/>
<evidence type="ECO:0000256" key="1">
    <source>
        <dbReference type="ARBA" id="ARBA00093462"/>
    </source>
</evidence>
<dbReference type="EMBL" id="JACCEL010000002">
    <property type="protein sequence ID" value="MBG9977337.1"/>
    <property type="molecule type" value="Genomic_DNA"/>
</dbReference>
<evidence type="ECO:0000259" key="3">
    <source>
        <dbReference type="Pfam" id="PF07261"/>
    </source>
</evidence>
<dbReference type="Gene3D" id="1.10.10.10">
    <property type="entry name" value="Winged helix-like DNA-binding domain superfamily/Winged helix DNA-binding domain"/>
    <property type="match status" value="1"/>
</dbReference>
<dbReference type="Pfam" id="PF21984">
    <property type="entry name" value="DnaD_N"/>
    <property type="match status" value="1"/>
</dbReference>
<evidence type="ECO:0000313" key="8">
    <source>
        <dbReference type="Proteomes" id="UP000823401"/>
    </source>
</evidence>
<dbReference type="Gene3D" id="1.10.10.630">
    <property type="entry name" value="DnaD domain-like"/>
    <property type="match status" value="1"/>
</dbReference>
<evidence type="ECO:0000259" key="4">
    <source>
        <dbReference type="Pfam" id="PF21984"/>
    </source>
</evidence>
<feature type="domain" description="DnaB/C C-terminal" evidence="3">
    <location>
        <begin position="136"/>
        <end position="207"/>
    </location>
</feature>
<feature type="domain" description="DnaD N-terminal" evidence="4">
    <location>
        <begin position="16"/>
        <end position="113"/>
    </location>
</feature>
<dbReference type="InterPro" id="IPR036388">
    <property type="entry name" value="WH-like_DNA-bd_sf"/>
</dbReference>
<organism evidence="6 7">
    <name type="scientific">Ruoffia tabacinasalis</name>
    <dbReference type="NCBI Taxonomy" id="87458"/>
    <lineage>
        <taxon>Bacteria</taxon>
        <taxon>Bacillati</taxon>
        <taxon>Bacillota</taxon>
        <taxon>Bacilli</taxon>
        <taxon>Lactobacillales</taxon>
        <taxon>Aerococcaceae</taxon>
        <taxon>Ruoffia</taxon>
    </lineage>
</organism>
<keyword evidence="2" id="KW-0175">Coiled coil</keyword>
<gene>
    <name evidence="6" type="ORF">FEZ33_02040</name>
    <name evidence="5" type="ORF">HYQ42_00950</name>
</gene>
<sequence>MRSTAYDWIKDGFTSVPNILFDQYHQLELTGDQMVLLLYIFSQINRGKSSEDMNRLSIDLGWSSHKVSDTLSQLMNKDFLEIELVPNSEGKQTDHYTLRPLFDKLDEINFQQSAQSAQNTKKNHSAPQNEGLNIVTSFEQEFGRQLTQIELETLNDWVNISKYDEKLVQLALKQAVLNQALSLKYIDRILLNWEKKNIRTADEAQRDIERFENRNNQNNSQMVDDSQYEHIEIPLNYWDNN</sequence>
<dbReference type="NCBIfam" id="TIGR01446">
    <property type="entry name" value="DnaD_dom"/>
    <property type="match status" value="1"/>
</dbReference>
<reference evidence="6 7" key="1">
    <citation type="submission" date="2019-05" db="EMBL/GenBank/DDBJ databases">
        <title>The metagenome of a microbial culture collection derived from dairy environment covers the genomic content of the human microbiome.</title>
        <authorList>
            <person name="Roder T."/>
            <person name="Wuthrich D."/>
            <person name="Sattari Z."/>
            <person name="Von Ah U."/>
            <person name="Bar C."/>
            <person name="Ronchi F."/>
            <person name="Macpherson A.J."/>
            <person name="Ganal-Vonarburg S.C."/>
            <person name="Bruggmann R."/>
            <person name="Vergeres G."/>
        </authorList>
    </citation>
    <scope>NUCLEOTIDE SEQUENCE [LARGE SCALE GENOMIC DNA]</scope>
    <source>
        <strain evidence="6 7">FAM 24227</strain>
    </source>
</reference>
<accession>A0A5R9EJN6</accession>
<comment type="similarity">
    <text evidence="1">Belongs to the DnaB/DnaD family.</text>
</comment>